<dbReference type="Pfam" id="PF03096">
    <property type="entry name" value="Ndr"/>
    <property type="match status" value="1"/>
</dbReference>
<reference evidence="2 3" key="1">
    <citation type="submission" date="2016-04" db="EMBL/GenBank/DDBJ databases">
        <title>The genome of Intoshia linei affirms orthonectids as highly simplified spiralians.</title>
        <authorList>
            <person name="Mikhailov K.V."/>
            <person name="Slusarev G.S."/>
            <person name="Nikitin M.A."/>
            <person name="Logacheva M.D."/>
            <person name="Penin A."/>
            <person name="Aleoshin V."/>
            <person name="Panchin Y.V."/>
        </authorList>
    </citation>
    <scope>NUCLEOTIDE SEQUENCE [LARGE SCALE GENOMIC DNA]</scope>
    <source>
        <strain evidence="2">Intl2013</strain>
        <tissue evidence="2">Whole animal</tissue>
    </source>
</reference>
<dbReference type="Gene3D" id="3.40.50.1820">
    <property type="entry name" value="alpha/beta hydrolase"/>
    <property type="match status" value="1"/>
</dbReference>
<dbReference type="EMBL" id="LWCA01000130">
    <property type="protein sequence ID" value="OAF70593.1"/>
    <property type="molecule type" value="Genomic_DNA"/>
</dbReference>
<dbReference type="PANTHER" id="PTHR11034">
    <property type="entry name" value="N-MYC DOWNSTREAM REGULATED"/>
    <property type="match status" value="1"/>
</dbReference>
<dbReference type="InterPro" id="IPR029058">
    <property type="entry name" value="AB_hydrolase_fold"/>
</dbReference>
<keyword evidence="3" id="KW-1185">Reference proteome</keyword>
<dbReference type="AlphaFoldDB" id="A0A177BAC1"/>
<comment type="caution">
    <text evidence="2">The sequence shown here is derived from an EMBL/GenBank/DDBJ whole genome shotgun (WGS) entry which is preliminary data.</text>
</comment>
<name>A0A177BAC1_9BILA</name>
<dbReference type="Proteomes" id="UP000078046">
    <property type="component" value="Unassembled WGS sequence"/>
</dbReference>
<comment type="similarity">
    <text evidence="1">Belongs to the NDRG family.</text>
</comment>
<dbReference type="OrthoDB" id="191979at2759"/>
<proteinExistence type="inferred from homology"/>
<evidence type="ECO:0000256" key="1">
    <source>
        <dbReference type="ARBA" id="ARBA00005598"/>
    </source>
</evidence>
<organism evidence="2 3">
    <name type="scientific">Intoshia linei</name>
    <dbReference type="NCBI Taxonomy" id="1819745"/>
    <lineage>
        <taxon>Eukaryota</taxon>
        <taxon>Metazoa</taxon>
        <taxon>Spiralia</taxon>
        <taxon>Lophotrochozoa</taxon>
        <taxon>Mesozoa</taxon>
        <taxon>Orthonectida</taxon>
        <taxon>Rhopaluridae</taxon>
        <taxon>Intoshia</taxon>
    </lineage>
</organism>
<accession>A0A177BAC1</accession>
<evidence type="ECO:0000313" key="2">
    <source>
        <dbReference type="EMBL" id="OAF70593.1"/>
    </source>
</evidence>
<protein>
    <submittedName>
        <fullName evidence="2">Uncharacterized protein</fullName>
    </submittedName>
</protein>
<dbReference type="SUPFAM" id="SSF53474">
    <property type="entry name" value="alpha/beta-Hydrolases"/>
    <property type="match status" value="1"/>
</dbReference>
<sequence>MNIALDRKFEEEYHKDLIINVSSVYSETIKTNVNVKTLGKISSGCTILAIHDVGTNHQDLHDFFMLRTMRPITNRIFTIFVDMPGHEKGAKPIKNREYPSLHSLSESLIDVLKHFRIKSVVLFGEGAGANILSRLMICHPNMVNACCFINAHSDCSSFLDYIKDKITPKKSDYMNYLVSHRYGKRVSVDLKPLVDEYKVNYGKNIEDENINHYIDAYMRRTSIAIVNKITHPILLITGKNSLHNDQAEKFYIKLLKHSSDKSVVEFLDLDGISNPLREQPKKVTESLQYLLQGIGFIASAPLRHRPSFSKNRSMSMDYYDIPKYLKKTSTDMSEKMTDCMKESD</sequence>
<gene>
    <name evidence="2" type="ORF">A3Q56_01669</name>
</gene>
<dbReference type="InterPro" id="IPR004142">
    <property type="entry name" value="NDRG"/>
</dbReference>
<evidence type="ECO:0000313" key="3">
    <source>
        <dbReference type="Proteomes" id="UP000078046"/>
    </source>
</evidence>